<feature type="compositionally biased region" description="Basic and acidic residues" evidence="1">
    <location>
        <begin position="60"/>
        <end position="81"/>
    </location>
</feature>
<gene>
    <name evidence="2" type="ORF">HJG60_009820</name>
</gene>
<comment type="caution">
    <text evidence="2">The sequence shown here is derived from an EMBL/GenBank/DDBJ whole genome shotgun (WGS) entry which is preliminary data.</text>
</comment>
<protein>
    <submittedName>
        <fullName evidence="2">Uncharacterized protein</fullName>
    </submittedName>
</protein>
<sequence length="128" mass="14533">MFCSIPRLGSPRGCWHILAIAEEGAGTPSLPNLEPQEIQCPHLILGHPTPIWLEESNQFPERERERGRESERERDAIEAEKQFSSPKISLPLECPQETPGLKWSEASFFSLPHSSLVGRWQLSICPKY</sequence>
<evidence type="ECO:0000313" key="2">
    <source>
        <dbReference type="EMBL" id="KAF6125312.1"/>
    </source>
</evidence>
<organism evidence="2 3">
    <name type="scientific">Phyllostomus discolor</name>
    <name type="common">pale spear-nosed bat</name>
    <dbReference type="NCBI Taxonomy" id="89673"/>
    <lineage>
        <taxon>Eukaryota</taxon>
        <taxon>Metazoa</taxon>
        <taxon>Chordata</taxon>
        <taxon>Craniata</taxon>
        <taxon>Vertebrata</taxon>
        <taxon>Euteleostomi</taxon>
        <taxon>Mammalia</taxon>
        <taxon>Eutheria</taxon>
        <taxon>Laurasiatheria</taxon>
        <taxon>Chiroptera</taxon>
        <taxon>Yangochiroptera</taxon>
        <taxon>Phyllostomidae</taxon>
        <taxon>Phyllostominae</taxon>
        <taxon>Phyllostomus</taxon>
    </lineage>
</organism>
<proteinExistence type="predicted"/>
<accession>A0A834B8A1</accession>
<dbReference type="AlphaFoldDB" id="A0A834B8A1"/>
<evidence type="ECO:0000256" key="1">
    <source>
        <dbReference type="SAM" id="MobiDB-lite"/>
    </source>
</evidence>
<dbReference type="EMBL" id="JABVXQ010000002">
    <property type="protein sequence ID" value="KAF6125312.1"/>
    <property type="molecule type" value="Genomic_DNA"/>
</dbReference>
<dbReference type="Proteomes" id="UP000664940">
    <property type="component" value="Unassembled WGS sequence"/>
</dbReference>
<feature type="region of interest" description="Disordered" evidence="1">
    <location>
        <begin position="55"/>
        <end position="84"/>
    </location>
</feature>
<name>A0A834B8A1_9CHIR</name>
<evidence type="ECO:0000313" key="3">
    <source>
        <dbReference type="Proteomes" id="UP000664940"/>
    </source>
</evidence>
<reference evidence="2 3" key="1">
    <citation type="journal article" date="2020" name="Nature">
        <title>Six reference-quality genomes reveal evolution of bat adaptations.</title>
        <authorList>
            <person name="Jebb D."/>
            <person name="Huang Z."/>
            <person name="Pippel M."/>
            <person name="Hughes G.M."/>
            <person name="Lavrichenko K."/>
            <person name="Devanna P."/>
            <person name="Winkler S."/>
            <person name="Jermiin L.S."/>
            <person name="Skirmuntt E.C."/>
            <person name="Katzourakis A."/>
            <person name="Burkitt-Gray L."/>
            <person name="Ray D.A."/>
            <person name="Sullivan K.A.M."/>
            <person name="Roscito J.G."/>
            <person name="Kirilenko B.M."/>
            <person name="Davalos L.M."/>
            <person name="Corthals A.P."/>
            <person name="Power M.L."/>
            <person name="Jones G."/>
            <person name="Ransome R.D."/>
            <person name="Dechmann D.K.N."/>
            <person name="Locatelli A.G."/>
            <person name="Puechmaille S.J."/>
            <person name="Fedrigo O."/>
            <person name="Jarvis E.D."/>
            <person name="Hiller M."/>
            <person name="Vernes S.C."/>
            <person name="Myers E.W."/>
            <person name="Teeling E.C."/>
        </authorList>
    </citation>
    <scope>NUCLEOTIDE SEQUENCE [LARGE SCALE GENOMIC DNA]</scope>
    <source>
        <strain evidence="2">Bat1K_MPI-CBG_1</strain>
    </source>
</reference>